<reference evidence="2" key="2">
    <citation type="submission" date="2018-07" db="EMBL/GenBank/DDBJ databases">
        <authorList>
            <consortium name="NCBI Pathogen Detection Project"/>
        </authorList>
    </citation>
    <scope>NUCLEOTIDE SEQUENCE</scope>
    <source>
        <strain evidence="2">M138</strain>
    </source>
</reference>
<feature type="region of interest" description="Disordered" evidence="1">
    <location>
        <begin position="43"/>
        <end position="65"/>
    </location>
</feature>
<reference evidence="2" key="1">
    <citation type="journal article" date="2018" name="Genome Biol.">
        <title>SKESA: strategic k-mer extension for scrupulous assemblies.</title>
        <authorList>
            <person name="Souvorov A."/>
            <person name="Agarwala R."/>
            <person name="Lipman D.J."/>
        </authorList>
    </citation>
    <scope>NUCLEOTIDE SEQUENCE</scope>
    <source>
        <strain evidence="2">M138</strain>
    </source>
</reference>
<gene>
    <name evidence="2" type="ORF">G0D12_21805</name>
</gene>
<comment type="caution">
    <text evidence="2">The sequence shown here is derived from an EMBL/GenBank/DDBJ whole genome shotgun (WGS) entry which is preliminary data.</text>
</comment>
<dbReference type="AlphaFoldDB" id="A0A702B902"/>
<protein>
    <submittedName>
        <fullName evidence="2">Uncharacterized protein</fullName>
    </submittedName>
</protein>
<dbReference type="EMBL" id="DAAMHJ010000022">
    <property type="protein sequence ID" value="HAC6678311.1"/>
    <property type="molecule type" value="Genomic_DNA"/>
</dbReference>
<sequence length="65" mass="7386">MSLKGGGADYGVDYYRRCSQASRKGSMFDDCLFRVRQWALGQTTRAERKQEKKKPGREVAPPGLF</sequence>
<organism evidence="2">
    <name type="scientific">Salmonella enterica subsp. enterica serovar Eastbourne</name>
    <dbReference type="NCBI Taxonomy" id="486993"/>
    <lineage>
        <taxon>Bacteria</taxon>
        <taxon>Pseudomonadati</taxon>
        <taxon>Pseudomonadota</taxon>
        <taxon>Gammaproteobacteria</taxon>
        <taxon>Enterobacterales</taxon>
        <taxon>Enterobacteriaceae</taxon>
        <taxon>Salmonella</taxon>
    </lineage>
</organism>
<proteinExistence type="predicted"/>
<name>A0A702B902_SALET</name>
<evidence type="ECO:0000256" key="1">
    <source>
        <dbReference type="SAM" id="MobiDB-lite"/>
    </source>
</evidence>
<evidence type="ECO:0000313" key="2">
    <source>
        <dbReference type="EMBL" id="HAC6678311.1"/>
    </source>
</evidence>
<accession>A0A702B902</accession>